<name>A0A9N8E2D9_9STRA</name>
<feature type="region of interest" description="Disordered" evidence="4">
    <location>
        <begin position="273"/>
        <end position="299"/>
    </location>
</feature>
<feature type="compositionally biased region" description="Basic and acidic residues" evidence="4">
    <location>
        <begin position="1"/>
        <end position="10"/>
    </location>
</feature>
<dbReference type="PANTHER" id="PTHR24173:SF74">
    <property type="entry name" value="ANKYRIN REPEAT DOMAIN-CONTAINING PROTEIN 16"/>
    <property type="match status" value="1"/>
</dbReference>
<feature type="repeat" description="ANK" evidence="3">
    <location>
        <begin position="437"/>
        <end position="469"/>
    </location>
</feature>
<feature type="repeat" description="ANK" evidence="3">
    <location>
        <begin position="404"/>
        <end position="436"/>
    </location>
</feature>
<evidence type="ECO:0000256" key="2">
    <source>
        <dbReference type="ARBA" id="ARBA00023043"/>
    </source>
</evidence>
<keyword evidence="1" id="KW-0677">Repeat</keyword>
<dbReference type="InterPro" id="IPR002110">
    <property type="entry name" value="Ankyrin_rpt"/>
</dbReference>
<dbReference type="OrthoDB" id="36948at2759"/>
<feature type="region of interest" description="Disordered" evidence="4">
    <location>
        <begin position="1"/>
        <end position="227"/>
    </location>
</feature>
<dbReference type="Pfam" id="PF00023">
    <property type="entry name" value="Ank"/>
    <property type="match status" value="1"/>
</dbReference>
<dbReference type="Pfam" id="PF12796">
    <property type="entry name" value="Ank_2"/>
    <property type="match status" value="2"/>
</dbReference>
<keyword evidence="2 3" id="KW-0040">ANK repeat</keyword>
<dbReference type="AlphaFoldDB" id="A0A9N8E2D9"/>
<evidence type="ECO:0000256" key="3">
    <source>
        <dbReference type="PROSITE-ProRule" id="PRU00023"/>
    </source>
</evidence>
<feature type="compositionally biased region" description="Basic and acidic residues" evidence="4">
    <location>
        <begin position="123"/>
        <end position="144"/>
    </location>
</feature>
<evidence type="ECO:0000256" key="4">
    <source>
        <dbReference type="SAM" id="MobiDB-lite"/>
    </source>
</evidence>
<dbReference type="EMBL" id="CAICTM010000583">
    <property type="protein sequence ID" value="CAB9513307.1"/>
    <property type="molecule type" value="Genomic_DNA"/>
</dbReference>
<dbReference type="PANTHER" id="PTHR24173">
    <property type="entry name" value="ANKYRIN REPEAT CONTAINING"/>
    <property type="match status" value="1"/>
</dbReference>
<comment type="caution">
    <text evidence="5">The sequence shown here is derived from an EMBL/GenBank/DDBJ whole genome shotgun (WGS) entry which is preliminary data.</text>
</comment>
<dbReference type="InterPro" id="IPR036770">
    <property type="entry name" value="Ankyrin_rpt-contain_sf"/>
</dbReference>
<feature type="region of interest" description="Disordered" evidence="4">
    <location>
        <begin position="817"/>
        <end position="843"/>
    </location>
</feature>
<reference evidence="5" key="1">
    <citation type="submission" date="2020-06" db="EMBL/GenBank/DDBJ databases">
        <authorList>
            <consortium name="Plant Systems Biology data submission"/>
        </authorList>
    </citation>
    <scope>NUCLEOTIDE SEQUENCE</scope>
    <source>
        <strain evidence="5">D6</strain>
    </source>
</reference>
<dbReference type="SMART" id="SM00248">
    <property type="entry name" value="ANK"/>
    <property type="match status" value="6"/>
</dbReference>
<dbReference type="Proteomes" id="UP001153069">
    <property type="component" value="Unassembled WGS sequence"/>
</dbReference>
<dbReference type="PROSITE" id="PS50088">
    <property type="entry name" value="ANK_REPEAT"/>
    <property type="match status" value="4"/>
</dbReference>
<feature type="compositionally biased region" description="Acidic residues" evidence="4">
    <location>
        <begin position="111"/>
        <end position="122"/>
    </location>
</feature>
<feature type="compositionally biased region" description="Polar residues" evidence="4">
    <location>
        <begin position="210"/>
        <end position="220"/>
    </location>
</feature>
<evidence type="ECO:0000256" key="1">
    <source>
        <dbReference type="ARBA" id="ARBA00022737"/>
    </source>
</evidence>
<dbReference type="Gene3D" id="1.25.40.20">
    <property type="entry name" value="Ankyrin repeat-containing domain"/>
    <property type="match status" value="1"/>
</dbReference>
<feature type="repeat" description="ANK" evidence="3">
    <location>
        <begin position="470"/>
        <end position="502"/>
    </location>
</feature>
<dbReference type="PROSITE" id="PS50297">
    <property type="entry name" value="ANK_REP_REGION"/>
    <property type="match status" value="3"/>
</dbReference>
<evidence type="ECO:0000313" key="5">
    <source>
        <dbReference type="EMBL" id="CAB9513307.1"/>
    </source>
</evidence>
<accession>A0A9N8E2D9</accession>
<keyword evidence="6" id="KW-1185">Reference proteome</keyword>
<feature type="region of interest" description="Disordered" evidence="4">
    <location>
        <begin position="707"/>
        <end position="734"/>
    </location>
</feature>
<evidence type="ECO:0000313" key="6">
    <source>
        <dbReference type="Proteomes" id="UP001153069"/>
    </source>
</evidence>
<dbReference type="SUPFAM" id="SSF48403">
    <property type="entry name" value="Ankyrin repeat"/>
    <property type="match status" value="1"/>
</dbReference>
<organism evidence="5 6">
    <name type="scientific">Seminavis robusta</name>
    <dbReference type="NCBI Taxonomy" id="568900"/>
    <lineage>
        <taxon>Eukaryota</taxon>
        <taxon>Sar</taxon>
        <taxon>Stramenopiles</taxon>
        <taxon>Ochrophyta</taxon>
        <taxon>Bacillariophyta</taxon>
        <taxon>Bacillariophyceae</taxon>
        <taxon>Bacillariophycidae</taxon>
        <taxon>Naviculales</taxon>
        <taxon>Naviculaceae</taxon>
        <taxon>Seminavis</taxon>
    </lineage>
</organism>
<proteinExistence type="predicted"/>
<feature type="compositionally biased region" description="Polar residues" evidence="4">
    <location>
        <begin position="31"/>
        <end position="44"/>
    </location>
</feature>
<sequence>MSEQVPRPEEPSGSAADAESTVTSGVALAAATNSRPSSRTSHNGSPPACGKRTRTPLESSEGRVASEDGWNASDGNHTCSMVGSSSGVDGPEGDEEDEEPHAKMPRNSPTPEEEEEEDDDEELQKINHLEKEDREEAATSKKSMDTPQPKSEKAAPQYTQPREKNLPLASNLKQFMEPGATKLFRPKPEWYKGDQNGNPSVRRKSRTANEDSPSTGSSRTLAALPEGSILERLANRFRCDSHGDGGNNNDFEGGRSAAAYYEMMANIHQQIQARHNNRKPTHDNDQEEAEANDNPHPATFGRDFDPALNVCIRENCTEAALALLDYGAPVEAENAKGVTPLIVASQRGNLVMVRDLLHRGALASRASSNGITAVMQAAHFGHLKCLELLLQVGGISLMEMANFNQTTALMRAAQEGHIDIIKALLDRGAAVNRRNRVQMTALMLASQRGHAHVCRELIYRGAELDSMTAQRSTSLMLACKRGHMEVVRILVTSGCDLWVTDSRGRTAREVAQRRESKDLEDLLDGNVQLDLMQQQQRQHRNYTMILLWNLLQKERAMVPLSTSLDPPPFRRVTIHQIVQELNDPSPRKELSLSSPYSMPTTLPYHVSKKSTQALLRTMALPESLVECITKFLPMPLLWERRVGMLTKQSVINADAAVRGALDIIDEILEEAGFVAALDFGNITPPTHFKSWSEWRVYCRLKCRRGGPVQLPDDGPDRPETTTATPPTPQDPPTALEMTRQVGFLQILSQRRSVLAHVLKQEPYKMPETLVQQLITTSDVQSLVRRMGSRGVHFESTVAMDLIMLINRLSSWYARQREDKPYPSHSGVAQPPQPSQRHRTLPIRVPTVKVTVPFQYDPYQPTGAGQAIDRHRPSAPAPSEDQI</sequence>
<protein>
    <submittedName>
        <fullName evidence="5">Ankyrin repeat, family A (RFXANK-like), 2</fullName>
    </submittedName>
</protein>
<gene>
    <name evidence="5" type="ORF">SEMRO_584_G170770.1</name>
</gene>
<feature type="region of interest" description="Disordered" evidence="4">
    <location>
        <begin position="855"/>
        <end position="882"/>
    </location>
</feature>
<feature type="repeat" description="ANK" evidence="3">
    <location>
        <begin position="336"/>
        <end position="368"/>
    </location>
</feature>